<name>A0A518GAK0_9BACT</name>
<evidence type="ECO:0000313" key="3">
    <source>
        <dbReference type="Proteomes" id="UP000318017"/>
    </source>
</evidence>
<feature type="domain" description="LarA-like N-terminal" evidence="1">
    <location>
        <begin position="77"/>
        <end position="187"/>
    </location>
</feature>
<reference evidence="2 3" key="1">
    <citation type="submission" date="2019-02" db="EMBL/GenBank/DDBJ databases">
        <title>Deep-cultivation of Planctomycetes and their phenomic and genomic characterization uncovers novel biology.</title>
        <authorList>
            <person name="Wiegand S."/>
            <person name="Jogler M."/>
            <person name="Boedeker C."/>
            <person name="Pinto D."/>
            <person name="Vollmers J."/>
            <person name="Rivas-Marin E."/>
            <person name="Kohn T."/>
            <person name="Peeters S.H."/>
            <person name="Heuer A."/>
            <person name="Rast P."/>
            <person name="Oberbeckmann S."/>
            <person name="Bunk B."/>
            <person name="Jeske O."/>
            <person name="Meyerdierks A."/>
            <person name="Storesund J.E."/>
            <person name="Kallscheuer N."/>
            <person name="Luecker S."/>
            <person name="Lage O.M."/>
            <person name="Pohl T."/>
            <person name="Merkel B.J."/>
            <person name="Hornburger P."/>
            <person name="Mueller R.-W."/>
            <person name="Bruemmer F."/>
            <person name="Labrenz M."/>
            <person name="Spormann A.M."/>
            <person name="Op den Camp H."/>
            <person name="Overmann J."/>
            <person name="Amann R."/>
            <person name="Jetten M.S.M."/>
            <person name="Mascher T."/>
            <person name="Medema M.H."/>
            <person name="Devos D.P."/>
            <person name="Kaster A.-K."/>
            <person name="Ovreas L."/>
            <person name="Rohde M."/>
            <person name="Galperin M.Y."/>
            <person name="Jogler C."/>
        </authorList>
    </citation>
    <scope>NUCLEOTIDE SEQUENCE [LARGE SCALE GENOMIC DNA]</scope>
    <source>
        <strain evidence="2 3">Q31a</strain>
    </source>
</reference>
<evidence type="ECO:0000313" key="2">
    <source>
        <dbReference type="EMBL" id="QDV25626.1"/>
    </source>
</evidence>
<proteinExistence type="predicted"/>
<evidence type="ECO:0000259" key="1">
    <source>
        <dbReference type="Pfam" id="PF09861"/>
    </source>
</evidence>
<protein>
    <recommendedName>
        <fullName evidence="1">LarA-like N-terminal domain-containing protein</fullName>
    </recommendedName>
</protein>
<accession>A0A518GAK0</accession>
<dbReference type="GO" id="GO:0050043">
    <property type="term" value="F:lactate racemase activity"/>
    <property type="evidence" value="ECO:0007669"/>
    <property type="project" value="InterPro"/>
</dbReference>
<dbReference type="Gene3D" id="3.40.50.11440">
    <property type="match status" value="1"/>
</dbReference>
<dbReference type="AlphaFoldDB" id="A0A518GAK0"/>
<organism evidence="2 3">
    <name type="scientific">Aureliella helgolandensis</name>
    <dbReference type="NCBI Taxonomy" id="2527968"/>
    <lineage>
        <taxon>Bacteria</taxon>
        <taxon>Pseudomonadati</taxon>
        <taxon>Planctomycetota</taxon>
        <taxon>Planctomycetia</taxon>
        <taxon>Pirellulales</taxon>
        <taxon>Pirellulaceae</taxon>
        <taxon>Aureliella</taxon>
    </lineage>
</organism>
<dbReference type="OrthoDB" id="9788398at2"/>
<dbReference type="Pfam" id="PF09861">
    <property type="entry name" value="Lar_N"/>
    <property type="match status" value="1"/>
</dbReference>
<dbReference type="Proteomes" id="UP000318017">
    <property type="component" value="Chromosome"/>
</dbReference>
<dbReference type="RefSeq" id="WP_145080965.1">
    <property type="nucleotide sequence ID" value="NZ_CP036298.1"/>
</dbReference>
<gene>
    <name evidence="2" type="ORF">Q31a_39520</name>
</gene>
<dbReference type="KEGG" id="ahel:Q31a_39520"/>
<keyword evidence="3" id="KW-1185">Reference proteome</keyword>
<dbReference type="EMBL" id="CP036298">
    <property type="protein sequence ID" value="QDV25626.1"/>
    <property type="molecule type" value="Genomic_DNA"/>
</dbReference>
<sequence>MSLNNSLPRFFRVQQSFPRPQLADVAGRVNEQLAAICGDPAQWTGKSIAITVGSRGVHGIDHITKACVDYFINAGAHPFIVPAMGSHGGATAEGQAAVLDRFGINPQTMNCPIRSSMEVVQVCTAKEGFPVYFDRLASEADGVLVVNRIKPHTRFAGDIESGLMKMMLIGLGKQLGAETYHRVIVNHSFDQIVRSVAHEVVSRCRILGGLAVLENGYEETADIVALPATDIERREPELLRQVKSWMPKLPFDRSELLVIDRIGKDISGTGMDTNIIGRKRNDHAAIDGDSPDIHNIYVRSLTPATHGNASGIGLAELCHQRVIDALDREATRMNCITAGHLTGAMLPIEFASDQLALSTACHLAGFGPPAQVTAMWIRDTLSLGEIECSEYFFQQAQERSDLQILATPSPLEFDAQGNLVERF</sequence>
<dbReference type="InterPro" id="IPR018657">
    <property type="entry name" value="LarA-like_N"/>
</dbReference>